<dbReference type="SUPFAM" id="SSF55961">
    <property type="entry name" value="Bet v1-like"/>
    <property type="match status" value="1"/>
</dbReference>
<comment type="caution">
    <text evidence="1">The sequence shown here is derived from an EMBL/GenBank/DDBJ whole genome shotgun (WGS) entry which is preliminary data.</text>
</comment>
<proteinExistence type="predicted"/>
<name>A0ABP7L5C1_9ACTN</name>
<gene>
    <name evidence="1" type="ORF">GCM10022207_72830</name>
</gene>
<dbReference type="Gene3D" id="3.30.530.20">
    <property type="match status" value="1"/>
</dbReference>
<accession>A0ABP7L5C1</accession>
<dbReference type="CDD" id="cd07821">
    <property type="entry name" value="PYR_PYL_RCAR_like"/>
    <property type="match status" value="1"/>
</dbReference>
<dbReference type="InterPro" id="IPR023393">
    <property type="entry name" value="START-like_dom_sf"/>
</dbReference>
<dbReference type="RefSeq" id="WP_345553398.1">
    <property type="nucleotide sequence ID" value="NZ_BAAAZA010000032.1"/>
</dbReference>
<reference evidence="2" key="1">
    <citation type="journal article" date="2019" name="Int. J. Syst. Evol. Microbiol.">
        <title>The Global Catalogue of Microorganisms (GCM) 10K type strain sequencing project: providing services to taxonomists for standard genome sequencing and annotation.</title>
        <authorList>
            <consortium name="The Broad Institute Genomics Platform"/>
            <consortium name="The Broad Institute Genome Sequencing Center for Infectious Disease"/>
            <person name="Wu L."/>
            <person name="Ma J."/>
        </authorList>
    </citation>
    <scope>NUCLEOTIDE SEQUENCE [LARGE SCALE GENOMIC DNA]</scope>
    <source>
        <strain evidence="2">JCM 16578</strain>
    </source>
</reference>
<dbReference type="Pfam" id="PF10604">
    <property type="entry name" value="Polyketide_cyc2"/>
    <property type="match status" value="1"/>
</dbReference>
<dbReference type="InterPro" id="IPR019587">
    <property type="entry name" value="Polyketide_cyclase/dehydratase"/>
</dbReference>
<dbReference type="EMBL" id="BAAAZA010000032">
    <property type="protein sequence ID" value="GAA3894197.1"/>
    <property type="molecule type" value="Genomic_DNA"/>
</dbReference>
<keyword evidence="2" id="KW-1185">Reference proteome</keyword>
<evidence type="ECO:0000313" key="2">
    <source>
        <dbReference type="Proteomes" id="UP001501563"/>
    </source>
</evidence>
<dbReference type="Proteomes" id="UP001501563">
    <property type="component" value="Unassembled WGS sequence"/>
</dbReference>
<sequence length="158" mass="17609">MTFTYSVTTHSQANPDAVYSALVRAGTWPLWSPIDAVEVTAGSPDDAQRPGDTRVFRTGRAVSHERILELAKDRRFVYENIDGPFRFYRGAVELAPPYEGGTNIVWSAEFAPKLPLTGPLWRSYLTRYMQRMVQGLARYAEDAANQASGSPRSRPPTA</sequence>
<organism evidence="1 2">
    <name type="scientific">Streptomyces lannensis</name>
    <dbReference type="NCBI Taxonomy" id="766498"/>
    <lineage>
        <taxon>Bacteria</taxon>
        <taxon>Bacillati</taxon>
        <taxon>Actinomycetota</taxon>
        <taxon>Actinomycetes</taxon>
        <taxon>Kitasatosporales</taxon>
        <taxon>Streptomycetaceae</taxon>
        <taxon>Streptomyces</taxon>
    </lineage>
</organism>
<protein>
    <submittedName>
        <fullName evidence="1">SRPBCC family protein</fullName>
    </submittedName>
</protein>
<evidence type="ECO:0000313" key="1">
    <source>
        <dbReference type="EMBL" id="GAA3894197.1"/>
    </source>
</evidence>